<dbReference type="RefSeq" id="WP_230494760.1">
    <property type="nucleotide sequence ID" value="NZ_CAKJTG010000001.1"/>
</dbReference>
<proteinExistence type="inferred from homology"/>
<evidence type="ECO:0000313" key="7">
    <source>
        <dbReference type="EMBL" id="CAG9606474.1"/>
    </source>
</evidence>
<evidence type="ECO:0000256" key="2">
    <source>
        <dbReference type="ARBA" id="ARBA00005272"/>
    </source>
</evidence>
<dbReference type="AlphaFoldDB" id="A0A9C7G5X4"/>
<feature type="domain" description="FAD/NAD(P)-binding" evidence="6">
    <location>
        <begin position="5"/>
        <end position="319"/>
    </location>
</feature>
<dbReference type="PRINTS" id="PR00368">
    <property type="entry name" value="FADPNR"/>
</dbReference>
<reference evidence="7" key="1">
    <citation type="submission" date="2021-10" db="EMBL/GenBank/DDBJ databases">
        <authorList>
            <person name="Criscuolo A."/>
        </authorList>
    </citation>
    <scope>NUCLEOTIDE SEQUENCE</scope>
    <source>
        <strain evidence="7">CIP111885</strain>
    </source>
</reference>
<keyword evidence="8" id="KW-1185">Reference proteome</keyword>
<dbReference type="EC" id="1.6.99.-" evidence="7"/>
<dbReference type="SUPFAM" id="SSF51905">
    <property type="entry name" value="FAD/NAD(P)-binding domain"/>
    <property type="match status" value="2"/>
</dbReference>
<accession>A0A9C7G5X4</accession>
<dbReference type="GO" id="GO:0019646">
    <property type="term" value="P:aerobic electron transport chain"/>
    <property type="evidence" value="ECO:0007669"/>
    <property type="project" value="TreeGrafter"/>
</dbReference>
<evidence type="ECO:0000259" key="6">
    <source>
        <dbReference type="Pfam" id="PF07992"/>
    </source>
</evidence>
<protein>
    <submittedName>
        <fullName evidence="7">NADH dehydrogenase-like protein</fullName>
        <ecNumber evidence="7">1.6.99.-</ecNumber>
    </submittedName>
</protein>
<keyword evidence="3" id="KW-0285">Flavoprotein</keyword>
<dbReference type="InterPro" id="IPR023753">
    <property type="entry name" value="FAD/NAD-binding_dom"/>
</dbReference>
<comment type="caution">
    <text evidence="7">The sequence shown here is derived from an EMBL/GenBank/DDBJ whole genome shotgun (WGS) entry which is preliminary data.</text>
</comment>
<dbReference type="GO" id="GO:0003955">
    <property type="term" value="F:NAD(P)H dehydrogenase (quinone) activity"/>
    <property type="evidence" value="ECO:0007669"/>
    <property type="project" value="TreeGrafter"/>
</dbReference>
<keyword evidence="5 7" id="KW-0560">Oxidoreductase</keyword>
<dbReference type="EMBL" id="CAKJTG010000001">
    <property type="protein sequence ID" value="CAG9606474.1"/>
    <property type="molecule type" value="Genomic_DNA"/>
</dbReference>
<name>A0A9C7G5X4_9BACI</name>
<dbReference type="Gene3D" id="3.50.50.100">
    <property type="match status" value="1"/>
</dbReference>
<sequence>MKKPKVVILGAGYGGLITSKKLAKLLNAGEAEVTLINKHDYHYITTQLHKTGVGTASDDRITLNIADLIDHHKIDFKKGKIASVDLNARLVRLESGEDVQYDYLLISLGFGVQTFGIPGIKEHAFEIRSFRSTKKIFHHIQKQLVAYKEDQDPSRINFAVAGAGFTGIEMIGELIEGLPALCEATGVPYEKTRIISVEASPTLLPGFEKEAIDYSTELLKQEGVEILTSTKIKEYNGVQIRIDNGEDIPTRTLIWSCGVKGNDLIDKMGVPTIQSRIIVDKDLRVPGFKNVFCIGDSSMFMKDEKTPYPPTAQIAIQQALTCGDNIVSAIRGQQLKSFEYHHKGSVASIGDRAAVGKIGKLTIKGAFAALMKQVIEMRYLFTLGGPALVFKQFFKRWHSTPTKVYAKH</sequence>
<dbReference type="InterPro" id="IPR051169">
    <property type="entry name" value="NADH-Q_oxidoreductase"/>
</dbReference>
<dbReference type="PANTHER" id="PTHR42913">
    <property type="entry name" value="APOPTOSIS-INDUCING FACTOR 1"/>
    <property type="match status" value="1"/>
</dbReference>
<evidence type="ECO:0000256" key="3">
    <source>
        <dbReference type="ARBA" id="ARBA00022630"/>
    </source>
</evidence>
<keyword evidence="4" id="KW-0274">FAD</keyword>
<comment type="cofactor">
    <cofactor evidence="1">
        <name>FAD</name>
        <dbReference type="ChEBI" id="CHEBI:57692"/>
    </cofactor>
</comment>
<organism evidence="7 8">
    <name type="scientific">Pseudoneobacillus rhizosphaerae</name>
    <dbReference type="NCBI Taxonomy" id="2880968"/>
    <lineage>
        <taxon>Bacteria</taxon>
        <taxon>Bacillati</taxon>
        <taxon>Bacillota</taxon>
        <taxon>Bacilli</taxon>
        <taxon>Bacillales</taxon>
        <taxon>Bacillaceae</taxon>
        <taxon>Pseudoneobacillus</taxon>
    </lineage>
</organism>
<comment type="similarity">
    <text evidence="2">Belongs to the NADH dehydrogenase family.</text>
</comment>
<evidence type="ECO:0000313" key="8">
    <source>
        <dbReference type="Proteomes" id="UP000789845"/>
    </source>
</evidence>
<evidence type="ECO:0000256" key="4">
    <source>
        <dbReference type="ARBA" id="ARBA00022827"/>
    </source>
</evidence>
<dbReference type="InterPro" id="IPR036188">
    <property type="entry name" value="FAD/NAD-bd_sf"/>
</dbReference>
<dbReference type="PANTHER" id="PTHR42913:SF3">
    <property type="entry name" value="64 KDA MITOCHONDRIAL NADH DEHYDROGENASE (EUROFUNG)"/>
    <property type="match status" value="1"/>
</dbReference>
<gene>
    <name evidence="7" type="ORF">NEOCIP111885_00162</name>
</gene>
<evidence type="ECO:0000256" key="5">
    <source>
        <dbReference type="ARBA" id="ARBA00023002"/>
    </source>
</evidence>
<evidence type="ECO:0000256" key="1">
    <source>
        <dbReference type="ARBA" id="ARBA00001974"/>
    </source>
</evidence>
<dbReference type="Proteomes" id="UP000789845">
    <property type="component" value="Unassembled WGS sequence"/>
</dbReference>
<dbReference type="Pfam" id="PF07992">
    <property type="entry name" value="Pyr_redox_2"/>
    <property type="match status" value="1"/>
</dbReference>